<dbReference type="Proteomes" id="UP000233551">
    <property type="component" value="Unassembled WGS sequence"/>
</dbReference>
<name>A0A2I0I1N3_PUNGR</name>
<reference evidence="2 3" key="1">
    <citation type="submission" date="2017-11" db="EMBL/GenBank/DDBJ databases">
        <title>De-novo sequencing of pomegranate (Punica granatum L.) genome.</title>
        <authorList>
            <person name="Akparov Z."/>
            <person name="Amiraslanov A."/>
            <person name="Hajiyeva S."/>
            <person name="Abbasov M."/>
            <person name="Kaur K."/>
            <person name="Hamwieh A."/>
            <person name="Solovyev V."/>
            <person name="Salamov A."/>
            <person name="Braich B."/>
            <person name="Kosarev P."/>
            <person name="Mahmoud A."/>
            <person name="Hajiyev E."/>
            <person name="Babayeva S."/>
            <person name="Izzatullayeva V."/>
            <person name="Mammadov A."/>
            <person name="Mammadov A."/>
            <person name="Sharifova S."/>
            <person name="Ojaghi J."/>
            <person name="Eynullazada K."/>
            <person name="Bayramov B."/>
            <person name="Abdulazimova A."/>
            <person name="Shahmuradov I."/>
        </authorList>
    </citation>
    <scope>NUCLEOTIDE SEQUENCE [LARGE SCALE GENOMIC DNA]</scope>
    <source>
        <strain evidence="3">cv. AG2017</strain>
        <tissue evidence="2">Leaf</tissue>
    </source>
</reference>
<evidence type="ECO:0000313" key="3">
    <source>
        <dbReference type="Proteomes" id="UP000233551"/>
    </source>
</evidence>
<keyword evidence="3" id="KW-1185">Reference proteome</keyword>
<sequence>MVRTNLIKSRQKIPTRVTSAAALRYLDEKGPKPMGASNNRQSRQGIIKNVSICSYMANRSLGGLALRPSKVGSHSYPQSKNSLRVAQATRN</sequence>
<gene>
    <name evidence="2" type="ORF">CRG98_041716</name>
</gene>
<dbReference type="EMBL" id="PGOL01004264">
    <property type="protein sequence ID" value="PKI37894.1"/>
    <property type="molecule type" value="Genomic_DNA"/>
</dbReference>
<protein>
    <submittedName>
        <fullName evidence="2">Uncharacterized protein</fullName>
    </submittedName>
</protein>
<organism evidence="2 3">
    <name type="scientific">Punica granatum</name>
    <name type="common">Pomegranate</name>
    <dbReference type="NCBI Taxonomy" id="22663"/>
    <lineage>
        <taxon>Eukaryota</taxon>
        <taxon>Viridiplantae</taxon>
        <taxon>Streptophyta</taxon>
        <taxon>Embryophyta</taxon>
        <taxon>Tracheophyta</taxon>
        <taxon>Spermatophyta</taxon>
        <taxon>Magnoliopsida</taxon>
        <taxon>eudicotyledons</taxon>
        <taxon>Gunneridae</taxon>
        <taxon>Pentapetalae</taxon>
        <taxon>rosids</taxon>
        <taxon>malvids</taxon>
        <taxon>Myrtales</taxon>
        <taxon>Lythraceae</taxon>
        <taxon>Punica</taxon>
    </lineage>
</organism>
<evidence type="ECO:0000256" key="1">
    <source>
        <dbReference type="SAM" id="MobiDB-lite"/>
    </source>
</evidence>
<proteinExistence type="predicted"/>
<comment type="caution">
    <text evidence="2">The sequence shown here is derived from an EMBL/GenBank/DDBJ whole genome shotgun (WGS) entry which is preliminary data.</text>
</comment>
<feature type="compositionally biased region" description="Polar residues" evidence="1">
    <location>
        <begin position="75"/>
        <end position="91"/>
    </location>
</feature>
<feature type="region of interest" description="Disordered" evidence="1">
    <location>
        <begin position="69"/>
        <end position="91"/>
    </location>
</feature>
<accession>A0A2I0I1N3</accession>
<evidence type="ECO:0000313" key="2">
    <source>
        <dbReference type="EMBL" id="PKI37894.1"/>
    </source>
</evidence>
<dbReference type="AlphaFoldDB" id="A0A2I0I1N3"/>